<reference evidence="2 3" key="1">
    <citation type="submission" date="2017-05" db="EMBL/GenBank/DDBJ databases">
        <authorList>
            <person name="Varghese N."/>
            <person name="Submissions S."/>
        </authorList>
    </citation>
    <scope>NUCLEOTIDE SEQUENCE [LARGE SCALE GENOMIC DNA]</scope>
    <source>
        <strain evidence="2 3">SM16</strain>
    </source>
</reference>
<accession>A0ABY1QN94</accession>
<feature type="domain" description="VOC" evidence="1">
    <location>
        <begin position="7"/>
        <end position="150"/>
    </location>
</feature>
<keyword evidence="3" id="KW-1185">Reference proteome</keyword>
<protein>
    <submittedName>
        <fullName evidence="2">Glyoxalase/Bleomycin resistance protein/Dioxygenase superfamily protein</fullName>
    </submittedName>
</protein>
<sequence>MSRIYGRIFQIAYVVPDLDQAVAHWTGTMGVGPFYDFPLPLHFEELSVAEKPVALNEPIFGGVSISYSGDTMIELIQPGPAPSTYRDFLDGGNSGVHHYGTWIDDYEGTLAHARENDVPVVLEGRLPLSRFAYLDLARDGLSPLVEVTAPLPPMVELFAMIRREAARWDGTDPRRTI</sequence>
<dbReference type="InterPro" id="IPR037523">
    <property type="entry name" value="VOC_core"/>
</dbReference>
<proteinExistence type="predicted"/>
<dbReference type="Gene3D" id="3.10.180.10">
    <property type="entry name" value="2,3-Dihydroxybiphenyl 1,2-Dioxygenase, domain 1"/>
    <property type="match status" value="1"/>
</dbReference>
<dbReference type="EMBL" id="FXUI01000009">
    <property type="protein sequence ID" value="SMP76044.1"/>
    <property type="molecule type" value="Genomic_DNA"/>
</dbReference>
<gene>
    <name evidence="2" type="ORF">SAMN06296065_10942</name>
</gene>
<name>A0ABY1QN94_9SPHN</name>
<evidence type="ECO:0000313" key="2">
    <source>
        <dbReference type="EMBL" id="SMP76044.1"/>
    </source>
</evidence>
<dbReference type="RefSeq" id="WP_283406678.1">
    <property type="nucleotide sequence ID" value="NZ_FXUI01000009.1"/>
</dbReference>
<organism evidence="2 3">
    <name type="scientific">Novosphingobium panipatense</name>
    <dbReference type="NCBI Taxonomy" id="428991"/>
    <lineage>
        <taxon>Bacteria</taxon>
        <taxon>Pseudomonadati</taxon>
        <taxon>Pseudomonadota</taxon>
        <taxon>Alphaproteobacteria</taxon>
        <taxon>Sphingomonadales</taxon>
        <taxon>Sphingomonadaceae</taxon>
        <taxon>Novosphingobium</taxon>
    </lineage>
</organism>
<dbReference type="SUPFAM" id="SSF54593">
    <property type="entry name" value="Glyoxalase/Bleomycin resistance protein/Dihydroxybiphenyl dioxygenase"/>
    <property type="match status" value="1"/>
</dbReference>
<dbReference type="InterPro" id="IPR029068">
    <property type="entry name" value="Glyas_Bleomycin-R_OHBP_Dase"/>
</dbReference>
<dbReference type="Proteomes" id="UP001157910">
    <property type="component" value="Unassembled WGS sequence"/>
</dbReference>
<comment type="caution">
    <text evidence="2">The sequence shown here is derived from an EMBL/GenBank/DDBJ whole genome shotgun (WGS) entry which is preliminary data.</text>
</comment>
<evidence type="ECO:0000313" key="3">
    <source>
        <dbReference type="Proteomes" id="UP001157910"/>
    </source>
</evidence>
<evidence type="ECO:0000259" key="1">
    <source>
        <dbReference type="PROSITE" id="PS51819"/>
    </source>
</evidence>
<dbReference type="Pfam" id="PF13669">
    <property type="entry name" value="Glyoxalase_4"/>
    <property type="match status" value="1"/>
</dbReference>
<dbReference type="PROSITE" id="PS51819">
    <property type="entry name" value="VOC"/>
    <property type="match status" value="1"/>
</dbReference>